<gene>
    <name evidence="3" type="ORF">BDV96DRAFT_557954</name>
</gene>
<evidence type="ECO:0000313" key="3">
    <source>
        <dbReference type="EMBL" id="KAF2107298.1"/>
    </source>
</evidence>
<dbReference type="AlphaFoldDB" id="A0A6A5YMB1"/>
<evidence type="ECO:0000256" key="1">
    <source>
        <dbReference type="SAM" id="Phobius"/>
    </source>
</evidence>
<feature type="transmembrane region" description="Helical" evidence="1">
    <location>
        <begin position="222"/>
        <end position="242"/>
    </location>
</feature>
<dbReference type="OrthoDB" id="1733656at2759"/>
<feature type="signal peptide" evidence="2">
    <location>
        <begin position="1"/>
        <end position="17"/>
    </location>
</feature>
<keyword evidence="1" id="KW-0472">Membrane</keyword>
<organism evidence="3 4">
    <name type="scientific">Lophiotrema nucula</name>
    <dbReference type="NCBI Taxonomy" id="690887"/>
    <lineage>
        <taxon>Eukaryota</taxon>
        <taxon>Fungi</taxon>
        <taxon>Dikarya</taxon>
        <taxon>Ascomycota</taxon>
        <taxon>Pezizomycotina</taxon>
        <taxon>Dothideomycetes</taxon>
        <taxon>Pleosporomycetidae</taxon>
        <taxon>Pleosporales</taxon>
        <taxon>Lophiotremataceae</taxon>
        <taxon>Lophiotrema</taxon>
    </lineage>
</organism>
<evidence type="ECO:0000256" key="2">
    <source>
        <dbReference type="SAM" id="SignalP"/>
    </source>
</evidence>
<sequence length="270" mass="28771">MRFSSTLLLALPALALAEEQVPLGDKVKGWFNKAKDAVSSAASAVPSSPIGAASGKIAESVQHHLTADNWKSVLTVDPTASAPTTKDWLVYITGGNVTCFGFCGNVTEAWNKSVPALAATPKGPSFAVLDCEAEPILCNSWSVGPPSIYYFQIPKPLADQSAPAPTARYIPLNRTKSAPEVAKDITGLVVNKEYENTPPYEGVWHPFSGFIQQYGLAIPFGYVFWGFSKMPSWLPMILISFLSRSFMGRRMPQGGAAQPGGAAPAPAPAR</sequence>
<name>A0A6A5YMB1_9PLEO</name>
<keyword evidence="1" id="KW-0812">Transmembrane</keyword>
<reference evidence="3" key="1">
    <citation type="journal article" date="2020" name="Stud. Mycol.">
        <title>101 Dothideomycetes genomes: a test case for predicting lifestyles and emergence of pathogens.</title>
        <authorList>
            <person name="Haridas S."/>
            <person name="Albert R."/>
            <person name="Binder M."/>
            <person name="Bloem J."/>
            <person name="Labutti K."/>
            <person name="Salamov A."/>
            <person name="Andreopoulos B."/>
            <person name="Baker S."/>
            <person name="Barry K."/>
            <person name="Bills G."/>
            <person name="Bluhm B."/>
            <person name="Cannon C."/>
            <person name="Castanera R."/>
            <person name="Culley D."/>
            <person name="Daum C."/>
            <person name="Ezra D."/>
            <person name="Gonzalez J."/>
            <person name="Henrissat B."/>
            <person name="Kuo A."/>
            <person name="Liang C."/>
            <person name="Lipzen A."/>
            <person name="Lutzoni F."/>
            <person name="Magnuson J."/>
            <person name="Mondo S."/>
            <person name="Nolan M."/>
            <person name="Ohm R."/>
            <person name="Pangilinan J."/>
            <person name="Park H.-J."/>
            <person name="Ramirez L."/>
            <person name="Alfaro M."/>
            <person name="Sun H."/>
            <person name="Tritt A."/>
            <person name="Yoshinaga Y."/>
            <person name="Zwiers L.-H."/>
            <person name="Turgeon B."/>
            <person name="Goodwin S."/>
            <person name="Spatafora J."/>
            <person name="Crous P."/>
            <person name="Grigoriev I."/>
        </authorList>
    </citation>
    <scope>NUCLEOTIDE SEQUENCE</scope>
    <source>
        <strain evidence="3">CBS 627.86</strain>
    </source>
</reference>
<keyword evidence="2" id="KW-0732">Signal</keyword>
<protein>
    <recommendedName>
        <fullName evidence="5">Peptidyl-tRNA hydrolase</fullName>
    </recommendedName>
</protein>
<dbReference type="Proteomes" id="UP000799770">
    <property type="component" value="Unassembled WGS sequence"/>
</dbReference>
<dbReference type="EMBL" id="ML977355">
    <property type="protein sequence ID" value="KAF2107298.1"/>
    <property type="molecule type" value="Genomic_DNA"/>
</dbReference>
<evidence type="ECO:0008006" key="5">
    <source>
        <dbReference type="Google" id="ProtNLM"/>
    </source>
</evidence>
<keyword evidence="4" id="KW-1185">Reference proteome</keyword>
<accession>A0A6A5YMB1</accession>
<evidence type="ECO:0000313" key="4">
    <source>
        <dbReference type="Proteomes" id="UP000799770"/>
    </source>
</evidence>
<feature type="chain" id="PRO_5025631563" description="Peptidyl-tRNA hydrolase" evidence="2">
    <location>
        <begin position="18"/>
        <end position="270"/>
    </location>
</feature>
<keyword evidence="1" id="KW-1133">Transmembrane helix</keyword>
<proteinExistence type="predicted"/>